<dbReference type="PROSITE" id="PS50262">
    <property type="entry name" value="G_PROTEIN_RECEP_F1_2"/>
    <property type="match status" value="1"/>
</dbReference>
<keyword evidence="4" id="KW-0297">G-protein coupled receptor</keyword>
<dbReference type="Proteomes" id="UP000887563">
    <property type="component" value="Unplaced"/>
</dbReference>
<dbReference type="WBParaSite" id="Minc3s04302g35985">
    <property type="protein sequence ID" value="Minc3s04302g35985"/>
    <property type="gene ID" value="Minc3s04302g35985"/>
</dbReference>
<organism evidence="10 11">
    <name type="scientific">Meloidogyne incognita</name>
    <name type="common">Southern root-knot nematode worm</name>
    <name type="synonym">Oxyuris incognita</name>
    <dbReference type="NCBI Taxonomy" id="6306"/>
    <lineage>
        <taxon>Eukaryota</taxon>
        <taxon>Metazoa</taxon>
        <taxon>Ecdysozoa</taxon>
        <taxon>Nematoda</taxon>
        <taxon>Chromadorea</taxon>
        <taxon>Rhabditida</taxon>
        <taxon>Tylenchina</taxon>
        <taxon>Tylenchomorpha</taxon>
        <taxon>Tylenchoidea</taxon>
        <taxon>Meloidogynidae</taxon>
        <taxon>Meloidogyninae</taxon>
        <taxon>Meloidogyne</taxon>
        <taxon>Meloidogyne incognita group</taxon>
    </lineage>
</organism>
<protein>
    <submittedName>
        <fullName evidence="11">G-protein coupled receptors family 1 profile domain-containing protein</fullName>
    </submittedName>
</protein>
<keyword evidence="5 8" id="KW-0472">Membrane</keyword>
<evidence type="ECO:0000256" key="6">
    <source>
        <dbReference type="ARBA" id="ARBA00023170"/>
    </source>
</evidence>
<feature type="domain" description="G-protein coupled receptors family 1 profile" evidence="9">
    <location>
        <begin position="76"/>
        <end position="406"/>
    </location>
</feature>
<evidence type="ECO:0000313" key="10">
    <source>
        <dbReference type="Proteomes" id="UP000887563"/>
    </source>
</evidence>
<keyword evidence="2 8" id="KW-0812">Transmembrane</keyword>
<keyword evidence="10" id="KW-1185">Reference proteome</keyword>
<dbReference type="Pfam" id="PF00001">
    <property type="entry name" value="7tm_1"/>
    <property type="match status" value="1"/>
</dbReference>
<dbReference type="PANTHER" id="PTHR45695">
    <property type="entry name" value="LEUCOKININ RECEPTOR-RELATED"/>
    <property type="match status" value="1"/>
</dbReference>
<sequence>MNITEEETTTTSLIINSISPFPPTFPPTFSTQQNNFTTSSLPKTTFNFQQKRDVSFHFSLIFGSLIGGVTIVGLTANILVVIAILSDRKMRKSPMNLLLLNLAIADLLYLLAFTPFWLSMSVYGDGGWHFSDMFCPIARFFGNIFLVISILTYLAICIERYVAIVHPIAMHTSVWCTRSRVLVIAFGIWVFAMAYQFPYLVVFQVFDIPEKNLRVCRNPLASKSKIWKIYKWSEFLLTYALPIIISVLLYSRICRVLWFKNKNGENCGKGQNENENKTELKPNINKRPSGRTIKKVLETRFREAISDVQNKRKVVPKEEEIFNFNNSSEKRQKPMNVSSSANLRARRSVVKMLMLCVGLFFLCYTPMVAYFVWSALFGRPLPLPFEFVLITSALVQFQSAFNPFLYTLFATQFREKLSKLFLICNKKEKNKIINQHKISAKSTSTFSV</sequence>
<dbReference type="CDD" id="cd00637">
    <property type="entry name" value="7tm_classA_rhodopsin-like"/>
    <property type="match status" value="1"/>
</dbReference>
<evidence type="ECO:0000256" key="5">
    <source>
        <dbReference type="ARBA" id="ARBA00023136"/>
    </source>
</evidence>
<dbReference type="PRINTS" id="PR00237">
    <property type="entry name" value="GPCRRHODOPSN"/>
</dbReference>
<evidence type="ECO:0000256" key="2">
    <source>
        <dbReference type="ARBA" id="ARBA00022692"/>
    </source>
</evidence>
<evidence type="ECO:0000256" key="7">
    <source>
        <dbReference type="ARBA" id="ARBA00023224"/>
    </source>
</evidence>
<dbReference type="Gene3D" id="1.20.1070.10">
    <property type="entry name" value="Rhodopsin 7-helix transmembrane proteins"/>
    <property type="match status" value="1"/>
</dbReference>
<feature type="transmembrane region" description="Helical" evidence="8">
    <location>
        <begin position="97"/>
        <end position="117"/>
    </location>
</feature>
<reference evidence="11" key="1">
    <citation type="submission" date="2022-11" db="UniProtKB">
        <authorList>
            <consortium name="WormBaseParasite"/>
        </authorList>
    </citation>
    <scope>IDENTIFICATION</scope>
</reference>
<keyword evidence="3 8" id="KW-1133">Transmembrane helix</keyword>
<accession>A0A914NE28</accession>
<proteinExistence type="predicted"/>
<evidence type="ECO:0000256" key="4">
    <source>
        <dbReference type="ARBA" id="ARBA00023040"/>
    </source>
</evidence>
<name>A0A914NE28_MELIC</name>
<dbReference type="GO" id="GO:0004930">
    <property type="term" value="F:G protein-coupled receptor activity"/>
    <property type="evidence" value="ECO:0007669"/>
    <property type="project" value="UniProtKB-KW"/>
</dbReference>
<evidence type="ECO:0000256" key="1">
    <source>
        <dbReference type="ARBA" id="ARBA00004141"/>
    </source>
</evidence>
<dbReference type="InterPro" id="IPR017452">
    <property type="entry name" value="GPCR_Rhodpsn_7TM"/>
</dbReference>
<feature type="transmembrane region" description="Helical" evidence="8">
    <location>
        <begin position="137"/>
        <end position="158"/>
    </location>
</feature>
<dbReference type="PANTHER" id="PTHR45695:SF9">
    <property type="entry name" value="LEUCOKININ RECEPTOR"/>
    <property type="match status" value="1"/>
</dbReference>
<keyword evidence="7" id="KW-0807">Transducer</keyword>
<keyword evidence="6" id="KW-0675">Receptor</keyword>
<evidence type="ECO:0000256" key="3">
    <source>
        <dbReference type="ARBA" id="ARBA00022989"/>
    </source>
</evidence>
<feature type="transmembrane region" description="Helical" evidence="8">
    <location>
        <begin position="179"/>
        <end position="197"/>
    </location>
</feature>
<feature type="transmembrane region" description="Helical" evidence="8">
    <location>
        <begin position="60"/>
        <end position="85"/>
    </location>
</feature>
<evidence type="ECO:0000259" key="9">
    <source>
        <dbReference type="PROSITE" id="PS50262"/>
    </source>
</evidence>
<dbReference type="SUPFAM" id="SSF81321">
    <property type="entry name" value="Family A G protein-coupled receptor-like"/>
    <property type="match status" value="1"/>
</dbReference>
<dbReference type="AlphaFoldDB" id="A0A914NE28"/>
<dbReference type="InterPro" id="IPR000276">
    <property type="entry name" value="GPCR_Rhodpsn"/>
</dbReference>
<feature type="transmembrane region" description="Helical" evidence="8">
    <location>
        <begin position="229"/>
        <end position="250"/>
    </location>
</feature>
<dbReference type="SMART" id="SM01381">
    <property type="entry name" value="7TM_GPCR_Srsx"/>
    <property type="match status" value="1"/>
</dbReference>
<dbReference type="GO" id="GO:0005886">
    <property type="term" value="C:plasma membrane"/>
    <property type="evidence" value="ECO:0007669"/>
    <property type="project" value="TreeGrafter"/>
</dbReference>
<evidence type="ECO:0000313" key="11">
    <source>
        <dbReference type="WBParaSite" id="Minc3s04302g35985"/>
    </source>
</evidence>
<feature type="transmembrane region" description="Helical" evidence="8">
    <location>
        <begin position="385"/>
        <end position="409"/>
    </location>
</feature>
<feature type="transmembrane region" description="Helical" evidence="8">
    <location>
        <begin position="352"/>
        <end position="373"/>
    </location>
</feature>
<evidence type="ECO:0000256" key="8">
    <source>
        <dbReference type="SAM" id="Phobius"/>
    </source>
</evidence>
<comment type="subcellular location">
    <subcellularLocation>
        <location evidence="1">Membrane</location>
        <topology evidence="1">Multi-pass membrane protein</topology>
    </subcellularLocation>
</comment>